<dbReference type="SUPFAM" id="SSF48452">
    <property type="entry name" value="TPR-like"/>
    <property type="match status" value="1"/>
</dbReference>
<evidence type="ECO:0008006" key="3">
    <source>
        <dbReference type="Google" id="ProtNLM"/>
    </source>
</evidence>
<keyword evidence="2" id="KW-1185">Reference proteome</keyword>
<evidence type="ECO:0000313" key="1">
    <source>
        <dbReference type="EMBL" id="MCI3276197.1"/>
    </source>
</evidence>
<evidence type="ECO:0000313" key="2">
    <source>
        <dbReference type="Proteomes" id="UP001165269"/>
    </source>
</evidence>
<dbReference type="Gene3D" id="1.25.40.10">
    <property type="entry name" value="Tetratricopeptide repeat domain"/>
    <property type="match status" value="2"/>
</dbReference>
<dbReference type="EMBL" id="JALDAY010000011">
    <property type="protein sequence ID" value="MCI3276197.1"/>
    <property type="molecule type" value="Genomic_DNA"/>
</dbReference>
<dbReference type="Pfam" id="PF13374">
    <property type="entry name" value="TPR_10"/>
    <property type="match status" value="1"/>
</dbReference>
<accession>A0ABS9YG34</accession>
<dbReference type="Proteomes" id="UP001165269">
    <property type="component" value="Unassembled WGS sequence"/>
</dbReference>
<dbReference type="InterPro" id="IPR053137">
    <property type="entry name" value="NLR-like"/>
</dbReference>
<sequence length="754" mass="82180">MRMWGNRSGGWWLLVTVAVGVSGVSWLARLLPGVVGGAMVAVAATVGAALTQRGQRLVEEAASRGGDSGDGLLHDRQGRLPRLRDIDDLLVIGVHPAAPEGSTHAPGSRVPPFVRRDRSAEIEDALRTERFVLVFGESTAGKSRAAFEAAQAVLPQAALVLPDPTEPTALRAAATAVRRERRSVVWLDDVERYLGAGGLTLHLLERLAPPGVVVLATIRAQERARYMDVQGLARDPSDGSGGRVGRDVLALAREIRLDRRWHAEEVARAREFGDDRRLAQAADIADRYGVAEFLAAGPQLLAAWQDAWAPEGRHVRGAALVSAAVEARRAGWNRPLPAELLRDLHERQLTAHGGIRLRPESWEEALEWATRPLYATSGLLIPYDSAPDAYTLFDYLPDAVDDPVLDDTWERLIAVAEPEVCVDIGWAAIREVRHTAARDAFQRALDNGVVVAAAGLALLLGQNWRLDEACQVLRTALHSAPADTDRQSLYELRSDLSWWTGGAGNKEEALELATELHEEARLRYGEDHPESIATAFHVTRWTAHLGRPAAALDLALDALERSLRTLGPTHRVTLDCRFEVAGCTAACGRTAEAVRLWDELADDATRLLGPLDRLTVDARWNLAGAVCDAGDTALGLRLTEEVVDGRTALYGADHPRTFVVRLQQAALTASSVGRDEALALLAPLHQDTMRALGPEHELTLAARHQLALCGNADLRALLTDCERALEPDHPLTEDCRARLTDPNRPAWHYEPPSW</sequence>
<gene>
    <name evidence="1" type="ORF">MQP27_34475</name>
</gene>
<dbReference type="RefSeq" id="WP_242772521.1">
    <property type="nucleotide sequence ID" value="NZ_JALDAY010000011.1"/>
</dbReference>
<dbReference type="PANTHER" id="PTHR46082:SF6">
    <property type="entry name" value="AAA+ ATPASE DOMAIN-CONTAINING PROTEIN-RELATED"/>
    <property type="match status" value="1"/>
</dbReference>
<reference evidence="1" key="1">
    <citation type="submission" date="2022-03" db="EMBL/GenBank/DDBJ databases">
        <title>Streptomyces 7R015 and 7R016 isolated from Barleria lupulina in Thailand.</title>
        <authorList>
            <person name="Kanchanasin P."/>
            <person name="Phongsopitanun W."/>
            <person name="Tanasupawat S."/>
        </authorList>
    </citation>
    <scope>NUCLEOTIDE SEQUENCE</scope>
    <source>
        <strain evidence="1">7R015</strain>
    </source>
</reference>
<proteinExistence type="predicted"/>
<protein>
    <recommendedName>
        <fullName evidence="3">Tetratricopeptide repeat protein</fullName>
    </recommendedName>
</protein>
<dbReference type="InterPro" id="IPR011990">
    <property type="entry name" value="TPR-like_helical_dom_sf"/>
</dbReference>
<comment type="caution">
    <text evidence="1">The sequence shown here is derived from an EMBL/GenBank/DDBJ whole genome shotgun (WGS) entry which is preliminary data.</text>
</comment>
<name>A0ABS9YG34_9ACTN</name>
<organism evidence="1 2">
    <name type="scientific">Streptomyces cylindrosporus</name>
    <dbReference type="NCBI Taxonomy" id="2927583"/>
    <lineage>
        <taxon>Bacteria</taxon>
        <taxon>Bacillati</taxon>
        <taxon>Actinomycetota</taxon>
        <taxon>Actinomycetes</taxon>
        <taxon>Kitasatosporales</taxon>
        <taxon>Streptomycetaceae</taxon>
        <taxon>Streptomyces</taxon>
    </lineage>
</organism>
<dbReference type="PANTHER" id="PTHR46082">
    <property type="entry name" value="ATP/GTP-BINDING PROTEIN-RELATED"/>
    <property type="match status" value="1"/>
</dbReference>